<name>A0A7C9LJ58_9DEIO</name>
<accession>A0A7C9LJ58</accession>
<sequence>MKEKATLQPVRRRFIQRAVQTLAGVTLFGLKPAVLAQATAPGSNLARSPITDPDAALRELTLGNLRFQQGQMTHPDNTLERRTLVAAKQQPYAIIFACSDSREAPELIFDEGLGDLFVIRTAGHVLDGAALGSLEFGVAELGIPLLVVLGHERCGAVTATMDVVERRALAPGNIETLVAAIRPAVLYGRGEGAARVDQVVRANTALTIQRLQRSAILAEAVERGKLKIVGGHYDLDTGAVSFGVTLPE</sequence>
<keyword evidence="2" id="KW-0479">Metal-binding</keyword>
<keyword evidence="4" id="KW-1185">Reference proteome</keyword>
<dbReference type="InterPro" id="IPR006311">
    <property type="entry name" value="TAT_signal"/>
</dbReference>
<evidence type="ECO:0000256" key="1">
    <source>
        <dbReference type="ARBA" id="ARBA00006217"/>
    </source>
</evidence>
<dbReference type="GO" id="GO:0004089">
    <property type="term" value="F:carbonate dehydratase activity"/>
    <property type="evidence" value="ECO:0007669"/>
    <property type="project" value="InterPro"/>
</dbReference>
<feature type="binding site" evidence="2">
    <location>
        <position position="98"/>
    </location>
    <ligand>
        <name>Zn(2+)</name>
        <dbReference type="ChEBI" id="CHEBI:29105"/>
    </ligand>
</feature>
<dbReference type="PANTHER" id="PTHR11002">
    <property type="entry name" value="CARBONIC ANHYDRASE"/>
    <property type="match status" value="1"/>
</dbReference>
<protein>
    <submittedName>
        <fullName evidence="3">Carbonic anhydrase</fullName>
    </submittedName>
</protein>
<dbReference type="Gene3D" id="3.40.1050.10">
    <property type="entry name" value="Carbonic anhydrase"/>
    <property type="match status" value="1"/>
</dbReference>
<comment type="caution">
    <text evidence="3">The sequence shown here is derived from an EMBL/GenBank/DDBJ whole genome shotgun (WGS) entry which is preliminary data.</text>
</comment>
<dbReference type="CDD" id="cd03378">
    <property type="entry name" value="beta_CA_cladeC"/>
    <property type="match status" value="1"/>
</dbReference>
<reference evidence="3 4" key="1">
    <citation type="submission" date="2019-12" db="EMBL/GenBank/DDBJ databases">
        <title>Deinococcus sp. HMF7620 Genome sequencing and assembly.</title>
        <authorList>
            <person name="Kang H."/>
            <person name="Kim H."/>
            <person name="Joh K."/>
        </authorList>
    </citation>
    <scope>NUCLEOTIDE SEQUENCE [LARGE SCALE GENOMIC DNA]</scope>
    <source>
        <strain evidence="3 4">HMF7620</strain>
    </source>
</reference>
<comment type="cofactor">
    <cofactor evidence="2">
        <name>Zn(2+)</name>
        <dbReference type="ChEBI" id="CHEBI:29105"/>
    </cofactor>
    <text evidence="2">Binds 1 zinc ion per subunit.</text>
</comment>
<dbReference type="InterPro" id="IPR036874">
    <property type="entry name" value="Carbonic_anhydrase_sf"/>
</dbReference>
<feature type="binding site" evidence="2">
    <location>
        <position position="100"/>
    </location>
    <ligand>
        <name>Zn(2+)</name>
        <dbReference type="ChEBI" id="CHEBI:29105"/>
    </ligand>
</feature>
<dbReference type="SUPFAM" id="SSF53056">
    <property type="entry name" value="beta-carbonic anhydrase, cab"/>
    <property type="match status" value="1"/>
</dbReference>
<keyword evidence="2" id="KW-0862">Zinc</keyword>
<dbReference type="RefSeq" id="WP_157457636.1">
    <property type="nucleotide sequence ID" value="NZ_WQLB01000002.1"/>
</dbReference>
<organism evidence="3 4">
    <name type="scientific">Deinococcus arboris</name>
    <dbReference type="NCBI Taxonomy" id="2682977"/>
    <lineage>
        <taxon>Bacteria</taxon>
        <taxon>Thermotogati</taxon>
        <taxon>Deinococcota</taxon>
        <taxon>Deinococci</taxon>
        <taxon>Deinococcales</taxon>
        <taxon>Deinococcaceae</taxon>
        <taxon>Deinococcus</taxon>
    </lineage>
</organism>
<dbReference type="SMART" id="SM00947">
    <property type="entry name" value="Pro_CA"/>
    <property type="match status" value="1"/>
</dbReference>
<feature type="binding site" evidence="2">
    <location>
        <position position="154"/>
    </location>
    <ligand>
        <name>Zn(2+)</name>
        <dbReference type="ChEBI" id="CHEBI:29105"/>
    </ligand>
</feature>
<dbReference type="InterPro" id="IPR001765">
    <property type="entry name" value="Carbonic_anhydrase"/>
</dbReference>
<dbReference type="Proteomes" id="UP000483286">
    <property type="component" value="Unassembled WGS sequence"/>
</dbReference>
<proteinExistence type="inferred from homology"/>
<dbReference type="GO" id="GO:0008270">
    <property type="term" value="F:zinc ion binding"/>
    <property type="evidence" value="ECO:0007669"/>
    <property type="project" value="InterPro"/>
</dbReference>
<dbReference type="Pfam" id="PF00484">
    <property type="entry name" value="Pro_CA"/>
    <property type="match status" value="1"/>
</dbReference>
<feature type="binding site" evidence="2">
    <location>
        <position position="151"/>
    </location>
    <ligand>
        <name>Zn(2+)</name>
        <dbReference type="ChEBI" id="CHEBI:29105"/>
    </ligand>
</feature>
<evidence type="ECO:0000313" key="3">
    <source>
        <dbReference type="EMBL" id="MVN85638.1"/>
    </source>
</evidence>
<evidence type="ECO:0000256" key="2">
    <source>
        <dbReference type="PIRSR" id="PIRSR601765-1"/>
    </source>
</evidence>
<dbReference type="EMBL" id="WQLB01000002">
    <property type="protein sequence ID" value="MVN85638.1"/>
    <property type="molecule type" value="Genomic_DNA"/>
</dbReference>
<dbReference type="AlphaFoldDB" id="A0A7C9LJ58"/>
<comment type="similarity">
    <text evidence="1">Belongs to the beta-class carbonic anhydrase family.</text>
</comment>
<evidence type="ECO:0000313" key="4">
    <source>
        <dbReference type="Proteomes" id="UP000483286"/>
    </source>
</evidence>
<dbReference type="PANTHER" id="PTHR11002:SF79">
    <property type="entry name" value="CARBONIC ANHYDRASE 2"/>
    <property type="match status" value="1"/>
</dbReference>
<gene>
    <name evidence="3" type="ORF">GO986_02550</name>
</gene>
<dbReference type="PROSITE" id="PS51318">
    <property type="entry name" value="TAT"/>
    <property type="match status" value="1"/>
</dbReference>